<feature type="binding site" evidence="2">
    <location>
        <position position="191"/>
    </location>
    <ligand>
        <name>S-adenosyl-L-methionine</name>
        <dbReference type="ChEBI" id="CHEBI:59789"/>
    </ligand>
</feature>
<feature type="domain" description="23S rRNA (guanine(745)-N(1))-methyltransferase N-terminal" evidence="4">
    <location>
        <begin position="8"/>
        <end position="51"/>
    </location>
</feature>
<feature type="binding site" evidence="1">
    <location>
        <position position="30"/>
    </location>
    <ligand>
        <name>Zn(2+)</name>
        <dbReference type="ChEBI" id="CHEBI:29105"/>
    </ligand>
</feature>
<dbReference type="InterPro" id="IPR041698">
    <property type="entry name" value="Methyltransf_25"/>
</dbReference>
<dbReference type="InterPro" id="IPR048647">
    <property type="entry name" value="RlmA_N"/>
</dbReference>
<keyword evidence="1" id="KW-0479">Metal-binding</keyword>
<sequence>MSLPSPLFRCPVCQEPLIQKERTLACNQRHSYDQAKQGYWNLLLVQRKRSKDPGDNPEMVSARSRFLDQQHYKPLAEAVCRIALEQLKDTPSPKVLDMGCGEGYYTEHVANALFTKTPSLIGLDISKHAIKAACKRTKAVHWLVASGAEMPVPESSQDLLLVMFSRVMPEPFAKVVKHGGTLILVWPAQQHLIELRQAIYSQIKTSNFNPVADLDLYFECQRQDKLTFQFALDDNDDIEALLSMTPHSQRMAPDNRARLLDQKPLHLTFDVNIGVFSRR</sequence>
<feature type="binding site" evidence="2">
    <location>
        <begin position="102"/>
        <end position="103"/>
    </location>
    <ligand>
        <name>S-adenosyl-L-methionine</name>
        <dbReference type="ChEBI" id="CHEBI:59789"/>
    </ligand>
</feature>
<dbReference type="PIRSF" id="PIRSF018249">
    <property type="entry name" value="MyrA_prd"/>
    <property type="match status" value="1"/>
</dbReference>
<dbReference type="GO" id="GO:0032259">
    <property type="term" value="P:methylation"/>
    <property type="evidence" value="ECO:0007669"/>
    <property type="project" value="UniProtKB-KW"/>
</dbReference>
<keyword evidence="5" id="KW-0489">Methyltransferase</keyword>
<dbReference type="GO" id="GO:0046872">
    <property type="term" value="F:metal ion binding"/>
    <property type="evidence" value="ECO:0007669"/>
    <property type="project" value="UniProtKB-KW"/>
</dbReference>
<evidence type="ECO:0000313" key="6">
    <source>
        <dbReference type="Proteomes" id="UP000324760"/>
    </source>
</evidence>
<dbReference type="GO" id="GO:0008168">
    <property type="term" value="F:methyltransferase activity"/>
    <property type="evidence" value="ECO:0007669"/>
    <property type="project" value="UniProtKB-KW"/>
</dbReference>
<dbReference type="AlphaFoldDB" id="A0A5P1RDM5"/>
<dbReference type="CDD" id="cd02440">
    <property type="entry name" value="AdoMet_MTases"/>
    <property type="match status" value="1"/>
</dbReference>
<feature type="binding site" evidence="1">
    <location>
        <position position="26"/>
    </location>
    <ligand>
        <name>Zn(2+)</name>
        <dbReference type="ChEBI" id="CHEBI:29105"/>
    </ligand>
</feature>
<evidence type="ECO:0000313" key="5">
    <source>
        <dbReference type="EMBL" id="QEQ97738.1"/>
    </source>
</evidence>
<keyword evidence="5" id="KW-0808">Transferase</keyword>
<evidence type="ECO:0000259" key="3">
    <source>
        <dbReference type="Pfam" id="PF13649"/>
    </source>
</evidence>
<dbReference type="KEGG" id="ncu:F0U83_13965"/>
<protein>
    <submittedName>
        <fullName evidence="5">Methyltransferase domain-containing protein</fullName>
    </submittedName>
</protein>
<dbReference type="InterPro" id="IPR029063">
    <property type="entry name" value="SAM-dependent_MTases_sf"/>
</dbReference>
<name>A0A5P1RDM5_9GAMM</name>
<dbReference type="RefSeq" id="WP_138987853.1">
    <property type="nucleotide sequence ID" value="NZ_CP043869.1"/>
</dbReference>
<reference evidence="5 6" key="1">
    <citation type="journal article" date="2019" name="Biochem. Eng. J.">
        <title>Metabolic engineering of the marine bacteria Neptunomonas concharum for the production of acetoin and meso-2,3-butanediol from acetate.</title>
        <authorList>
            <person name="Li W."/>
            <person name="Pu N."/>
            <person name="Liu C.-X."/>
            <person name="Yuan Q.-P."/>
            <person name="Li Z.-J."/>
        </authorList>
    </citation>
    <scope>NUCLEOTIDE SEQUENCE [LARGE SCALE GENOMIC DNA]</scope>
    <source>
        <strain evidence="5 6">JCM17730</strain>
    </source>
</reference>
<feature type="domain" description="Methyltransferase" evidence="3">
    <location>
        <begin position="95"/>
        <end position="165"/>
    </location>
</feature>
<organism evidence="5 6">
    <name type="scientific">Neptunomonas concharum</name>
    <dbReference type="NCBI Taxonomy" id="1031538"/>
    <lineage>
        <taxon>Bacteria</taxon>
        <taxon>Pseudomonadati</taxon>
        <taxon>Pseudomonadota</taxon>
        <taxon>Gammaproteobacteria</taxon>
        <taxon>Oceanospirillales</taxon>
        <taxon>Oceanospirillaceae</taxon>
        <taxon>Neptunomonas</taxon>
    </lineage>
</organism>
<dbReference type="InterPro" id="IPR016718">
    <property type="entry name" value="rRNA_m1G-MeTrfase_A_prd"/>
</dbReference>
<evidence type="ECO:0000259" key="4">
    <source>
        <dbReference type="Pfam" id="PF21302"/>
    </source>
</evidence>
<feature type="binding site" evidence="1">
    <location>
        <position position="13"/>
    </location>
    <ligand>
        <name>Zn(2+)</name>
        <dbReference type="ChEBI" id="CHEBI:29105"/>
    </ligand>
</feature>
<evidence type="ECO:0000256" key="1">
    <source>
        <dbReference type="PIRSR" id="PIRSR018249-1"/>
    </source>
</evidence>
<dbReference type="Pfam" id="PF13649">
    <property type="entry name" value="Methyltransf_25"/>
    <property type="match status" value="1"/>
</dbReference>
<feature type="binding site" evidence="1">
    <location>
        <position position="10"/>
    </location>
    <ligand>
        <name>Zn(2+)</name>
        <dbReference type="ChEBI" id="CHEBI:29105"/>
    </ligand>
</feature>
<keyword evidence="6" id="KW-1185">Reference proteome</keyword>
<keyword evidence="2" id="KW-0949">S-adenosyl-L-methionine</keyword>
<proteinExistence type="predicted"/>
<dbReference type="Pfam" id="PF21302">
    <property type="entry name" value="Zn_ribbon_RlmA"/>
    <property type="match status" value="1"/>
</dbReference>
<feature type="binding site" evidence="2">
    <location>
        <position position="72"/>
    </location>
    <ligand>
        <name>S-adenosyl-L-methionine</name>
        <dbReference type="ChEBI" id="CHEBI:59789"/>
    </ligand>
</feature>
<accession>A0A5P1RDM5</accession>
<dbReference type="Gene3D" id="3.40.50.150">
    <property type="entry name" value="Vaccinia Virus protein VP39"/>
    <property type="match status" value="1"/>
</dbReference>
<dbReference type="EMBL" id="CP043869">
    <property type="protein sequence ID" value="QEQ97738.1"/>
    <property type="molecule type" value="Genomic_DNA"/>
</dbReference>
<gene>
    <name evidence="5" type="ORF">F0U83_13965</name>
</gene>
<dbReference type="OrthoDB" id="108476at2"/>
<dbReference type="SUPFAM" id="SSF53335">
    <property type="entry name" value="S-adenosyl-L-methionine-dependent methyltransferases"/>
    <property type="match status" value="1"/>
</dbReference>
<evidence type="ECO:0000256" key="2">
    <source>
        <dbReference type="PIRSR" id="PIRSR018249-2"/>
    </source>
</evidence>
<dbReference type="Proteomes" id="UP000324760">
    <property type="component" value="Chromosome"/>
</dbReference>
<keyword evidence="1" id="KW-0862">Zinc</keyword>